<dbReference type="NCBIfam" id="NF037970">
    <property type="entry name" value="vanZ_1"/>
    <property type="match status" value="1"/>
</dbReference>
<comment type="caution">
    <text evidence="2">The sequence shown here is derived from an EMBL/GenBank/DDBJ whole genome shotgun (WGS) entry which is preliminary data.</text>
</comment>
<accession>A0A4R7Q808</accession>
<reference evidence="2 3" key="1">
    <citation type="submission" date="2019-03" db="EMBL/GenBank/DDBJ databases">
        <title>Genomic Encyclopedia of Archaeal and Bacterial Type Strains, Phase II (KMG-II): from individual species to whole genera.</title>
        <authorList>
            <person name="Goeker M."/>
        </authorList>
    </citation>
    <scope>NUCLEOTIDE SEQUENCE [LARGE SCALE GENOMIC DNA]</scope>
    <source>
        <strain evidence="2 3">DSM 28135</strain>
    </source>
</reference>
<dbReference type="Proteomes" id="UP000294689">
    <property type="component" value="Unassembled WGS sequence"/>
</dbReference>
<keyword evidence="1" id="KW-0812">Transmembrane</keyword>
<evidence type="ECO:0000313" key="2">
    <source>
        <dbReference type="EMBL" id="TDU43787.1"/>
    </source>
</evidence>
<keyword evidence="1" id="KW-0472">Membrane</keyword>
<sequence>MHKHLALALLVAYAIILLALSLVTLGNIQTLGSSFDDKIYHSGAYFVLTFLVFNYLNTLKFKNSLLYAFIAAAIYGILMELFQNFLTVSRMFDVFDMIANIFGAIFAVLMVIIYRKLKLN</sequence>
<dbReference type="OrthoDB" id="5472246at2"/>
<dbReference type="PANTHER" id="PTHR28008:SF1">
    <property type="entry name" value="DOMAIN PROTEIN, PUTATIVE (AFU_ORTHOLOGUE AFUA_3G10980)-RELATED"/>
    <property type="match status" value="1"/>
</dbReference>
<evidence type="ECO:0000313" key="3">
    <source>
        <dbReference type="Proteomes" id="UP000294689"/>
    </source>
</evidence>
<feature type="transmembrane region" description="Helical" evidence="1">
    <location>
        <begin position="38"/>
        <end position="57"/>
    </location>
</feature>
<feature type="transmembrane region" description="Helical" evidence="1">
    <location>
        <begin position="64"/>
        <end position="82"/>
    </location>
</feature>
<organism evidence="2 3">
    <name type="scientific">Gelidibacter sediminis</name>
    <dbReference type="NCBI Taxonomy" id="1608710"/>
    <lineage>
        <taxon>Bacteria</taxon>
        <taxon>Pseudomonadati</taxon>
        <taxon>Bacteroidota</taxon>
        <taxon>Flavobacteriia</taxon>
        <taxon>Flavobacteriales</taxon>
        <taxon>Flavobacteriaceae</taxon>
        <taxon>Gelidibacter</taxon>
    </lineage>
</organism>
<dbReference type="PANTHER" id="PTHR28008">
    <property type="entry name" value="DOMAIN PROTEIN, PUTATIVE (AFU_ORTHOLOGUE AFUA_3G10980)-RELATED"/>
    <property type="match status" value="1"/>
</dbReference>
<protein>
    <submittedName>
        <fullName evidence="2">VanZ like protein</fullName>
    </submittedName>
</protein>
<proteinExistence type="predicted"/>
<feature type="transmembrane region" description="Helical" evidence="1">
    <location>
        <begin position="94"/>
        <end position="114"/>
    </location>
</feature>
<evidence type="ECO:0000256" key="1">
    <source>
        <dbReference type="SAM" id="Phobius"/>
    </source>
</evidence>
<gene>
    <name evidence="2" type="ORF">BXY82_1206</name>
</gene>
<dbReference type="EMBL" id="SOBW01000007">
    <property type="protein sequence ID" value="TDU43787.1"/>
    <property type="molecule type" value="Genomic_DNA"/>
</dbReference>
<dbReference type="AlphaFoldDB" id="A0A4R7Q808"/>
<name>A0A4R7Q808_9FLAO</name>
<keyword evidence="3" id="KW-1185">Reference proteome</keyword>
<keyword evidence="1" id="KW-1133">Transmembrane helix</keyword>